<feature type="non-terminal residue" evidence="1">
    <location>
        <position position="1"/>
    </location>
</feature>
<dbReference type="AlphaFoldDB" id="A0A2P5B501"/>
<organism evidence="1 2">
    <name type="scientific">Parasponia andersonii</name>
    <name type="common">Sponia andersonii</name>
    <dbReference type="NCBI Taxonomy" id="3476"/>
    <lineage>
        <taxon>Eukaryota</taxon>
        <taxon>Viridiplantae</taxon>
        <taxon>Streptophyta</taxon>
        <taxon>Embryophyta</taxon>
        <taxon>Tracheophyta</taxon>
        <taxon>Spermatophyta</taxon>
        <taxon>Magnoliopsida</taxon>
        <taxon>eudicotyledons</taxon>
        <taxon>Gunneridae</taxon>
        <taxon>Pentapetalae</taxon>
        <taxon>rosids</taxon>
        <taxon>fabids</taxon>
        <taxon>Rosales</taxon>
        <taxon>Cannabaceae</taxon>
        <taxon>Parasponia</taxon>
    </lineage>
</organism>
<evidence type="ECO:0000313" key="2">
    <source>
        <dbReference type="Proteomes" id="UP000237105"/>
    </source>
</evidence>
<evidence type="ECO:0000313" key="1">
    <source>
        <dbReference type="EMBL" id="PON43877.1"/>
    </source>
</evidence>
<dbReference type="EMBL" id="JXTB01000362">
    <property type="protein sequence ID" value="PON43877.1"/>
    <property type="molecule type" value="Genomic_DNA"/>
</dbReference>
<comment type="caution">
    <text evidence="1">The sequence shown here is derived from an EMBL/GenBank/DDBJ whole genome shotgun (WGS) entry which is preliminary data.</text>
</comment>
<reference evidence="2" key="1">
    <citation type="submission" date="2016-06" db="EMBL/GenBank/DDBJ databases">
        <title>Parallel loss of symbiosis genes in relatives of nitrogen-fixing non-legume Parasponia.</title>
        <authorList>
            <person name="Van Velzen R."/>
            <person name="Holmer R."/>
            <person name="Bu F."/>
            <person name="Rutten L."/>
            <person name="Van Zeijl A."/>
            <person name="Liu W."/>
            <person name="Santuari L."/>
            <person name="Cao Q."/>
            <person name="Sharma T."/>
            <person name="Shen D."/>
            <person name="Roswanjaya Y."/>
            <person name="Wardhani T."/>
            <person name="Kalhor M.S."/>
            <person name="Jansen J."/>
            <person name="Van den Hoogen J."/>
            <person name="Gungor B."/>
            <person name="Hartog M."/>
            <person name="Hontelez J."/>
            <person name="Verver J."/>
            <person name="Yang W.-C."/>
            <person name="Schijlen E."/>
            <person name="Repin R."/>
            <person name="Schilthuizen M."/>
            <person name="Schranz E."/>
            <person name="Heidstra R."/>
            <person name="Miyata K."/>
            <person name="Fedorova E."/>
            <person name="Kohlen W."/>
            <person name="Bisseling T."/>
            <person name="Smit S."/>
            <person name="Geurts R."/>
        </authorList>
    </citation>
    <scope>NUCLEOTIDE SEQUENCE [LARGE SCALE GENOMIC DNA]</scope>
    <source>
        <strain evidence="2">cv. WU1-14</strain>
    </source>
</reference>
<gene>
    <name evidence="1" type="ORF">PanWU01x14_270860</name>
</gene>
<dbReference type="Proteomes" id="UP000237105">
    <property type="component" value="Unassembled WGS sequence"/>
</dbReference>
<sequence length="110" mass="12041">ELYSPIAMAILYSCHSLISAPAYLRLSLFSPIIVALSARLQNPVCKYITAIALLQRKMVKLQCDLVVAKAHLAHFAASSSLSSSSSSSYITIFFGSDLILLSWMGLCWIE</sequence>
<name>A0A2P5B501_PARAD</name>
<dbReference type="OrthoDB" id="778083at2759"/>
<proteinExistence type="predicted"/>
<protein>
    <submittedName>
        <fullName evidence="1">Uncharacterized protein</fullName>
    </submittedName>
</protein>
<keyword evidence="2" id="KW-1185">Reference proteome</keyword>
<accession>A0A2P5B501</accession>